<protein>
    <submittedName>
        <fullName evidence="1">Uncharacterized protein</fullName>
    </submittedName>
</protein>
<evidence type="ECO:0000313" key="1">
    <source>
        <dbReference type="EMBL" id="MBB4039109.1"/>
    </source>
</evidence>
<gene>
    <name evidence="1" type="ORF">GGR34_000744</name>
</gene>
<name>A0A7W6ICY4_9HYPH</name>
<comment type="caution">
    <text evidence="1">The sequence shown here is derived from an EMBL/GenBank/DDBJ whole genome shotgun (WGS) entry which is preliminary data.</text>
</comment>
<dbReference type="EMBL" id="JACIDC010000002">
    <property type="protein sequence ID" value="MBB4039109.1"/>
    <property type="molecule type" value="Genomic_DNA"/>
</dbReference>
<keyword evidence="2" id="KW-1185">Reference proteome</keyword>
<sequence length="98" mass="11130">MTQLIIDSDYAFGENADGLFIEHKQEITQSFLDRLKEARNGSTQGPAGEFHLAASIPTVVYEKWLREGYDVAQEPISKTLAKLRAEHLDYFIATDKRL</sequence>
<organism evidence="1 2">
    <name type="scientific">Microvirga flocculans</name>
    <dbReference type="NCBI Taxonomy" id="217168"/>
    <lineage>
        <taxon>Bacteria</taxon>
        <taxon>Pseudomonadati</taxon>
        <taxon>Pseudomonadota</taxon>
        <taxon>Alphaproteobacteria</taxon>
        <taxon>Hyphomicrobiales</taxon>
        <taxon>Methylobacteriaceae</taxon>
        <taxon>Microvirga</taxon>
    </lineage>
</organism>
<dbReference type="RefSeq" id="WP_027314940.1">
    <property type="nucleotide sequence ID" value="NZ_JACIDC010000002.1"/>
</dbReference>
<accession>A0A7W6ICY4</accession>
<dbReference type="Proteomes" id="UP000519439">
    <property type="component" value="Unassembled WGS sequence"/>
</dbReference>
<dbReference type="AlphaFoldDB" id="A0A7W6ICY4"/>
<evidence type="ECO:0000313" key="2">
    <source>
        <dbReference type="Proteomes" id="UP000519439"/>
    </source>
</evidence>
<proteinExistence type="predicted"/>
<reference evidence="1 2" key="1">
    <citation type="submission" date="2020-08" db="EMBL/GenBank/DDBJ databases">
        <title>Genomic Encyclopedia of Type Strains, Phase IV (KMG-IV): sequencing the most valuable type-strain genomes for metagenomic binning, comparative biology and taxonomic classification.</title>
        <authorList>
            <person name="Goeker M."/>
        </authorList>
    </citation>
    <scope>NUCLEOTIDE SEQUENCE [LARGE SCALE GENOMIC DNA]</scope>
    <source>
        <strain evidence="1 2">DSM 15743</strain>
    </source>
</reference>